<dbReference type="AlphaFoldDB" id="A0A4Z0NCV4"/>
<evidence type="ECO:0000259" key="5">
    <source>
        <dbReference type="Pfam" id="PF01526"/>
    </source>
</evidence>
<dbReference type="Pfam" id="PF13700">
    <property type="entry name" value="DUF4158"/>
    <property type="match status" value="1"/>
</dbReference>
<dbReference type="InterPro" id="IPR002513">
    <property type="entry name" value="Tn3_Tnp_DDE_dom"/>
</dbReference>
<organism evidence="7 8">
    <name type="scientific">Methylobacterium nonmethylotrophicum</name>
    <dbReference type="NCBI Taxonomy" id="1141884"/>
    <lineage>
        <taxon>Bacteria</taxon>
        <taxon>Pseudomonadati</taxon>
        <taxon>Pseudomonadota</taxon>
        <taxon>Alphaproteobacteria</taxon>
        <taxon>Hyphomicrobiales</taxon>
        <taxon>Methylobacteriaceae</taxon>
        <taxon>Methylobacterium</taxon>
    </lineage>
</organism>
<dbReference type="Proteomes" id="UP000297535">
    <property type="component" value="Unassembled WGS sequence"/>
</dbReference>
<name>A0A4Z0NCV4_9HYPH</name>
<dbReference type="NCBIfam" id="NF033527">
    <property type="entry name" value="transpos_Tn3"/>
    <property type="match status" value="1"/>
</dbReference>
<feature type="domain" description="DUF4158" evidence="6">
    <location>
        <begin position="5"/>
        <end position="172"/>
    </location>
</feature>
<dbReference type="InterPro" id="IPR025296">
    <property type="entry name" value="DUF4158"/>
</dbReference>
<gene>
    <name evidence="7" type="ORF">EU555_35755</name>
</gene>
<dbReference type="GO" id="GO:0004803">
    <property type="term" value="F:transposase activity"/>
    <property type="evidence" value="ECO:0007669"/>
    <property type="project" value="InterPro"/>
</dbReference>
<evidence type="ECO:0000256" key="3">
    <source>
        <dbReference type="ARBA" id="ARBA00023125"/>
    </source>
</evidence>
<keyword evidence="8" id="KW-1185">Reference proteome</keyword>
<dbReference type="Pfam" id="PF01526">
    <property type="entry name" value="DDE_Tnp_Tn3"/>
    <property type="match status" value="1"/>
</dbReference>
<evidence type="ECO:0000256" key="4">
    <source>
        <dbReference type="ARBA" id="ARBA00023172"/>
    </source>
</evidence>
<evidence type="ECO:0000313" key="7">
    <source>
        <dbReference type="EMBL" id="TGD91510.1"/>
    </source>
</evidence>
<comment type="similarity">
    <text evidence="1">Belongs to the transposase 7 family.</text>
</comment>
<keyword evidence="2" id="KW-0815">Transposition</keyword>
<dbReference type="GO" id="GO:0003677">
    <property type="term" value="F:DNA binding"/>
    <property type="evidence" value="ECO:0007669"/>
    <property type="project" value="UniProtKB-KW"/>
</dbReference>
<protein>
    <submittedName>
        <fullName evidence="7">Tn3 family transposase</fullName>
    </submittedName>
</protein>
<dbReference type="EMBL" id="SRLB01000081">
    <property type="protein sequence ID" value="TGD91510.1"/>
    <property type="molecule type" value="Genomic_DNA"/>
</dbReference>
<dbReference type="GO" id="GO:0006313">
    <property type="term" value="P:DNA transposition"/>
    <property type="evidence" value="ECO:0007669"/>
    <property type="project" value="InterPro"/>
</dbReference>
<keyword evidence="4" id="KW-0233">DNA recombination</keyword>
<reference evidence="7 8" key="1">
    <citation type="submission" date="2019-04" db="EMBL/GenBank/DDBJ databases">
        <authorList>
            <person name="Feng G."/>
            <person name="Zhu H."/>
        </authorList>
    </citation>
    <scope>NUCLEOTIDE SEQUENCE [LARGE SCALE GENOMIC DNA]</scope>
    <source>
        <strain evidence="7 8">6HR-1</strain>
    </source>
</reference>
<dbReference type="InterPro" id="IPR047653">
    <property type="entry name" value="Tn3-like_transpos"/>
</dbReference>
<accession>A0A4Z0NCV4</accession>
<evidence type="ECO:0000256" key="2">
    <source>
        <dbReference type="ARBA" id="ARBA00022578"/>
    </source>
</evidence>
<evidence type="ECO:0000259" key="6">
    <source>
        <dbReference type="Pfam" id="PF13700"/>
    </source>
</evidence>
<dbReference type="OrthoDB" id="7281829at2"/>
<feature type="domain" description="Tn3 transposase DDE" evidence="5">
    <location>
        <begin position="583"/>
        <end position="972"/>
    </location>
</feature>
<keyword evidence="3" id="KW-0238">DNA-binding</keyword>
<sequence>MPISFLTAEQERRHGRYVGEPSADQLARCFHLDDADRALIATRRWDHMRLGFAVQLGTVRFLGTFLDDPTDVPAGVVADLARQLGIAGSGDLTRYRQGRIRWQHAAEIRVHYGYRALSDPTAGFRLVRWLYALCWTGSDRPGALFDRATAWLIAHKVLLPGATVLERLIARVRARAAQRLWRILARDLDAGQRARLESLLPSGEDGRRSAFDRLRDGPVLQSPAELGRAVKRLDEVHALADGLPPTDRVPPGRVAALARQAGAARAQAVARMPEERRAATLLAYVRTLEATAQDDVLDLFDAVVTRLSADAEVAGERARLRTLRDLDAAALRLGQACAVLLDENTPDAAVRAAAFEVVTPDALRAAMTRVTELARPDAGSPYVAELRERARRLQFLPALLRSVHFGAVPAARAMLEAVEHLRALAESRPAGKPPLAWVPKGWRNEVVRAEGDVDMTAYRLCLLLRMRAALRRRDLHAEPSLRYADPRKGLLEGAAWEAARPAVCRSLGFSVSATEELDRLGARLDAAWRGAAEMLPAGTAMRLRGGEDPGLVLAALDKLDEPPSLVALRAAVAARMPRVDLPEILLEIHTRTGFLDVFTHASEAGPRVAGLATSLSAVLLAEACNTGFEPLVRGDVPALRRARLSWVRHNYLRADTLTDANARLVATQAAVPLARAWGGGDVASADGLRFVVPVRTVHAGPNPRYFGQGRGVTWYNLASDQYTGLNGVVVPGTLRDSLVLLAVVLEQDTALQPTEIMTDTGAYADGMFGIFHLLGYRFSPRIADAGGARFWRVDRHADYGPLDAVAAHRINLRLIEQHWDDLLRLAGSLKLGVVQAAGLVRTLQVKDRPTPLARALAELGRIVKTLHLLDYACDEGFRRRILGQLNRHERRHRLARTVFHGRQGELRQRYREGQEDQLGALGLVVNVVVLWNTIYMDAALAQLRAEGVAVYDADVARLSPLGFAHINMLGRYAFTLPDIVARGELRPLRDPALHDDG</sequence>
<dbReference type="RefSeq" id="WP_135420118.1">
    <property type="nucleotide sequence ID" value="NZ_SRLB01000081.1"/>
</dbReference>
<proteinExistence type="inferred from homology"/>
<evidence type="ECO:0000313" key="8">
    <source>
        <dbReference type="Proteomes" id="UP000297535"/>
    </source>
</evidence>
<evidence type="ECO:0000256" key="1">
    <source>
        <dbReference type="ARBA" id="ARBA00009402"/>
    </source>
</evidence>
<comment type="caution">
    <text evidence="7">The sequence shown here is derived from an EMBL/GenBank/DDBJ whole genome shotgun (WGS) entry which is preliminary data.</text>
</comment>